<keyword evidence="1" id="KW-0472">Membrane</keyword>
<dbReference type="AlphaFoldDB" id="C4GLB6"/>
<keyword evidence="1" id="KW-0812">Transmembrane</keyword>
<name>C4GLB6_9NEIS</name>
<accession>C4GLB6</accession>
<keyword evidence="1" id="KW-1133">Transmembrane helix</keyword>
<protein>
    <submittedName>
        <fullName evidence="2">Uncharacterized protein</fullName>
    </submittedName>
</protein>
<proteinExistence type="predicted"/>
<comment type="caution">
    <text evidence="2">The sequence shown here is derived from an EMBL/GenBank/DDBJ whole genome shotgun (WGS) entry which is preliminary data.</text>
</comment>
<sequence length="186" mass="21964">MNTTLKIDIWLVLFYLIVFLPVAYFSILAAVWLVMNSSWRILLTPISWVCAFSCNISIRFSFKCLRAILTPNWIEIGKDGIHYHTLFSLHKTFVAWQDIDNFYIRAVRSNRTTSYFLFYILKQDPHPPAKYFWQREKNKAIPLTDMLRGGLRGVIAAIREHCPIERLTSYMSPDDYLSRMSQHDYL</sequence>
<reference evidence="2" key="1">
    <citation type="submission" date="2009-04" db="EMBL/GenBank/DDBJ databases">
        <authorList>
            <person name="Weinstock G."/>
            <person name="Sodergren E."/>
            <person name="Clifton S."/>
            <person name="Fulton L."/>
            <person name="Fulton B."/>
            <person name="Courtney L."/>
            <person name="Fronick C."/>
            <person name="Harrison M."/>
            <person name="Strong C."/>
            <person name="Farmer C."/>
            <person name="Delahaunty K."/>
            <person name="Markovic C."/>
            <person name="Hall O."/>
            <person name="Minx P."/>
            <person name="Tomlinson C."/>
            <person name="Mitreva M."/>
            <person name="Nelson J."/>
            <person name="Hou S."/>
            <person name="Wollam A."/>
            <person name="Pepin K.H."/>
            <person name="Johnson M."/>
            <person name="Bhonagiri V."/>
            <person name="Nash W.E."/>
            <person name="Warren W."/>
            <person name="Chinwalla A."/>
            <person name="Mardis E.R."/>
            <person name="Wilson R.K."/>
        </authorList>
    </citation>
    <scope>NUCLEOTIDE SEQUENCE [LARGE SCALE GENOMIC DNA]</scope>
    <source>
        <strain evidence="2">ATCC 51147</strain>
    </source>
</reference>
<dbReference type="OrthoDB" id="7871101at2"/>
<keyword evidence="3" id="KW-1185">Reference proteome</keyword>
<dbReference type="STRING" id="629741.GCWU000324_01773"/>
<evidence type="ECO:0000313" key="3">
    <source>
        <dbReference type="Proteomes" id="UP000003009"/>
    </source>
</evidence>
<organism evidence="2 3">
    <name type="scientific">Kingella oralis ATCC 51147</name>
    <dbReference type="NCBI Taxonomy" id="629741"/>
    <lineage>
        <taxon>Bacteria</taxon>
        <taxon>Pseudomonadati</taxon>
        <taxon>Pseudomonadota</taxon>
        <taxon>Betaproteobacteria</taxon>
        <taxon>Neisseriales</taxon>
        <taxon>Neisseriaceae</taxon>
        <taxon>Kingella</taxon>
    </lineage>
</organism>
<dbReference type="HOGENOM" id="CLU_1452641_0_0_4"/>
<dbReference type="RefSeq" id="WP_003796435.1">
    <property type="nucleotide sequence ID" value="NZ_GG665872.1"/>
</dbReference>
<dbReference type="GeneID" id="84906220"/>
<dbReference type="Proteomes" id="UP000003009">
    <property type="component" value="Unassembled WGS sequence"/>
</dbReference>
<evidence type="ECO:0000313" key="2">
    <source>
        <dbReference type="EMBL" id="EEP67525.1"/>
    </source>
</evidence>
<evidence type="ECO:0000256" key="1">
    <source>
        <dbReference type="SAM" id="Phobius"/>
    </source>
</evidence>
<feature type="transmembrane region" description="Helical" evidence="1">
    <location>
        <begin position="41"/>
        <end position="62"/>
    </location>
</feature>
<dbReference type="EMBL" id="ACJW02000003">
    <property type="protein sequence ID" value="EEP67525.1"/>
    <property type="molecule type" value="Genomic_DNA"/>
</dbReference>
<feature type="transmembrane region" description="Helical" evidence="1">
    <location>
        <begin position="12"/>
        <end position="35"/>
    </location>
</feature>
<gene>
    <name evidence="2" type="ORF">GCWU000324_01773</name>
</gene>